<dbReference type="AlphaFoldDB" id="A0A4Q9NHK8"/>
<keyword evidence="2" id="KW-1185">Reference proteome</keyword>
<dbReference type="Proteomes" id="UP000292082">
    <property type="component" value="Unassembled WGS sequence"/>
</dbReference>
<proteinExistence type="predicted"/>
<dbReference type="EMBL" id="ML145294">
    <property type="protein sequence ID" value="TBU51678.1"/>
    <property type="molecule type" value="Genomic_DNA"/>
</dbReference>
<evidence type="ECO:0000313" key="1">
    <source>
        <dbReference type="EMBL" id="TBU51678.1"/>
    </source>
</evidence>
<accession>A0A4Q9NHK8</accession>
<protein>
    <submittedName>
        <fullName evidence="1">Uncharacterized protein</fullName>
    </submittedName>
</protein>
<reference evidence="1 2" key="1">
    <citation type="submission" date="2019-01" db="EMBL/GenBank/DDBJ databases">
        <title>Draft genome sequences of three monokaryotic isolates of the white-rot basidiomycete fungus Dichomitus squalens.</title>
        <authorList>
            <consortium name="DOE Joint Genome Institute"/>
            <person name="Lopez S.C."/>
            <person name="Andreopoulos B."/>
            <person name="Pangilinan J."/>
            <person name="Lipzen A."/>
            <person name="Riley R."/>
            <person name="Ahrendt S."/>
            <person name="Ng V."/>
            <person name="Barry K."/>
            <person name="Daum C."/>
            <person name="Grigoriev I.V."/>
            <person name="Hilden K.S."/>
            <person name="Makela M.R."/>
            <person name="de Vries R.P."/>
        </authorList>
    </citation>
    <scope>NUCLEOTIDE SEQUENCE [LARGE SCALE GENOMIC DNA]</scope>
    <source>
        <strain evidence="1 2">CBS 464.89</strain>
    </source>
</reference>
<evidence type="ECO:0000313" key="2">
    <source>
        <dbReference type="Proteomes" id="UP000292082"/>
    </source>
</evidence>
<sequence length="351" mass="38706">MPLPVLALCLSLKLNVNVFGLYDAAVSSRLQGVHLLRTHSSPVDAFEGMMASPVLRPRFKALSLGYHNEHMSRERTFTLDHRQYPALEHLCLEGVPIRLPDPTLWQPISSLTRLVIKFRTVKRSPHVNSAGVPVPLPESVPVRRVILHDTNLSLFPPHHHAVALQVIHDHIPVAGFRYGHLLRDRLQGRPTHLQVAVSPDTTANSGGFEFSVTVATPGNAVRGGSNVTLLGKSHHDQPDIWLNHLLSDEVADLSTVREASPFISSATTALRRLPALETVVLVTIDHPSNGPGNARDNIKVGFRRMLEQLAPGAYRYLEHLIVQLSPGFEIEDAETVVGELKAYFLGIDLDV</sequence>
<name>A0A4Q9NHK8_9APHY</name>
<organism evidence="1 2">
    <name type="scientific">Dichomitus squalens</name>
    <dbReference type="NCBI Taxonomy" id="114155"/>
    <lineage>
        <taxon>Eukaryota</taxon>
        <taxon>Fungi</taxon>
        <taxon>Dikarya</taxon>
        <taxon>Basidiomycota</taxon>
        <taxon>Agaricomycotina</taxon>
        <taxon>Agaricomycetes</taxon>
        <taxon>Polyporales</taxon>
        <taxon>Polyporaceae</taxon>
        <taxon>Dichomitus</taxon>
    </lineage>
</organism>
<gene>
    <name evidence="1" type="ORF">BD310DRAFT_953143</name>
</gene>